<dbReference type="Proteomes" id="UP001642464">
    <property type="component" value="Unassembled WGS sequence"/>
</dbReference>
<feature type="chain" id="PRO_5046374639" evidence="5">
    <location>
        <begin position="21"/>
        <end position="932"/>
    </location>
</feature>
<dbReference type="InterPro" id="IPR003644">
    <property type="entry name" value="Calx_beta"/>
</dbReference>
<dbReference type="Gene3D" id="2.60.40.2030">
    <property type="match status" value="1"/>
</dbReference>
<evidence type="ECO:0000256" key="5">
    <source>
        <dbReference type="SAM" id="SignalP"/>
    </source>
</evidence>
<dbReference type="PROSITE" id="PS51318">
    <property type="entry name" value="TAT"/>
    <property type="match status" value="1"/>
</dbReference>
<evidence type="ECO:0000256" key="3">
    <source>
        <dbReference type="ARBA" id="ARBA00022837"/>
    </source>
</evidence>
<name>A0ABP0HE33_9DINO</name>
<feature type="domain" description="Calx-beta" evidence="6">
    <location>
        <begin position="144"/>
        <end position="226"/>
    </location>
</feature>
<dbReference type="Pfam" id="PF03160">
    <property type="entry name" value="Calx-beta"/>
    <property type="match status" value="1"/>
</dbReference>
<dbReference type="EMBL" id="CAXAMM010000681">
    <property type="protein sequence ID" value="CAK8988471.1"/>
    <property type="molecule type" value="Genomic_DNA"/>
</dbReference>
<evidence type="ECO:0000259" key="6">
    <source>
        <dbReference type="Pfam" id="PF03160"/>
    </source>
</evidence>
<accession>A0ABP0HE33</accession>
<evidence type="ECO:0000256" key="2">
    <source>
        <dbReference type="ARBA" id="ARBA00022737"/>
    </source>
</evidence>
<gene>
    <name evidence="7" type="ORF">SCF082_LOCUS1403</name>
</gene>
<keyword evidence="8" id="KW-1185">Reference proteome</keyword>
<dbReference type="InterPro" id="IPR006311">
    <property type="entry name" value="TAT_signal"/>
</dbReference>
<dbReference type="SUPFAM" id="SSF141072">
    <property type="entry name" value="CalX-like"/>
    <property type="match status" value="1"/>
</dbReference>
<feature type="transmembrane region" description="Helical" evidence="4">
    <location>
        <begin position="411"/>
        <end position="434"/>
    </location>
</feature>
<evidence type="ECO:0000256" key="4">
    <source>
        <dbReference type="SAM" id="Phobius"/>
    </source>
</evidence>
<keyword evidence="4" id="KW-0812">Transmembrane</keyword>
<keyword evidence="3" id="KW-0106">Calcium</keyword>
<feature type="transmembrane region" description="Helical" evidence="4">
    <location>
        <begin position="47"/>
        <end position="67"/>
    </location>
</feature>
<evidence type="ECO:0000313" key="7">
    <source>
        <dbReference type="EMBL" id="CAK8988471.1"/>
    </source>
</evidence>
<dbReference type="InterPro" id="IPR038081">
    <property type="entry name" value="CalX-like_sf"/>
</dbReference>
<protein>
    <submittedName>
        <fullName evidence="7">Calx-beta domain-containing protein</fullName>
    </submittedName>
</protein>
<evidence type="ECO:0000256" key="1">
    <source>
        <dbReference type="ARBA" id="ARBA00022729"/>
    </source>
</evidence>
<keyword evidence="4" id="KW-1133">Transmembrane helix</keyword>
<proteinExistence type="predicted"/>
<keyword evidence="2" id="KW-0677">Repeat</keyword>
<comment type="caution">
    <text evidence="7">The sequence shown here is derived from an EMBL/GenBank/DDBJ whole genome shotgun (WGS) entry which is preliminary data.</text>
</comment>
<sequence length="932" mass="103485">MARSRRSWLLALGALGALWAAAPDPTFTPPVAHEEPLPFPVSRSLSVLLGLGIVILWECFCTIFPSVQPTILTELWSSLCSKTSEAANPRKLIKHKSTVGSLMSEQSKQFSSTPNVASMGWRAEQEKSTLIKAKDFVPKEKGSVIFFANHTVTAQPGPNAVAKIVLLRVGDVSAEVSVELQSMDGTANAGRKYRALSQRVVFQPNVRIASCSVELIEHYAATRSFFVIHTHGIEGNATMGGCSFVRVRLLPTGAWPKGAHEDDVGQLVESDKVMHWRLVFAFSHELFRRRGWKLWHMILAMIWLTFHKVVLNTLLLNYALYDFCLTSTHLATAMGRLPFIALAKLLLVCCDRLADHIKGTSGGAGGATAYLQEVLIHRYLQMADDTVDMGKFLHLLSEVAPDSVAHGYTTVYQLVDCVVSMALSIFMAFIVPMLKGQPPSFQSLQPVMWILVPLYCAFFIGFWLRQQSFKSLAFKKAKVAIEKNETMIDLLECRHWIRTYDSAYPVQHVRKAFDDACVSLGEAGGNFSVFTSDSQWVARYFGELTKVFGILFGGYATLETMKTGEGTMTLGRFTVFLSLYGIIIDAMYTFMKSWDGLMYASMLVSELATFVNEPDRFTPHLDAEGPVDETHPLMTGQFNIKLTSADFYLVNSPTARKTGSVHVPLGQIYGVKTHQDVSILRRRLCEVLGGIRTSNADQVLLGYARHLLLKVPVNLVNGSVLENLLSNVAAWVRVSDVHALLALLGIPIPVPEGEEATHPSTAKMWRVLQEKADIKDDAEVMCHCGWFIERCQEGEFSMTSSADEAQEWLQPSELHLLDIARALLADPEILIIHDMLSIIPLPLARNAVQVLMLWQRLGGLKGLVLAFEEENLPKRPKETKYPDWLTLAGELPRTVFLSESTIVHAGLELDKHLDDWLMIHPGGALDLGGTED</sequence>
<feature type="transmembrane region" description="Helical" evidence="4">
    <location>
        <begin position="294"/>
        <end position="320"/>
    </location>
</feature>
<organism evidence="7 8">
    <name type="scientific">Durusdinium trenchii</name>
    <dbReference type="NCBI Taxonomy" id="1381693"/>
    <lineage>
        <taxon>Eukaryota</taxon>
        <taxon>Sar</taxon>
        <taxon>Alveolata</taxon>
        <taxon>Dinophyceae</taxon>
        <taxon>Suessiales</taxon>
        <taxon>Symbiodiniaceae</taxon>
        <taxon>Durusdinium</taxon>
    </lineage>
</organism>
<keyword evidence="1 5" id="KW-0732">Signal</keyword>
<feature type="transmembrane region" description="Helical" evidence="4">
    <location>
        <begin position="446"/>
        <end position="464"/>
    </location>
</feature>
<feature type="transmembrane region" description="Helical" evidence="4">
    <location>
        <begin position="570"/>
        <end position="591"/>
    </location>
</feature>
<keyword evidence="4" id="KW-0472">Membrane</keyword>
<evidence type="ECO:0000313" key="8">
    <source>
        <dbReference type="Proteomes" id="UP001642464"/>
    </source>
</evidence>
<feature type="signal peptide" evidence="5">
    <location>
        <begin position="1"/>
        <end position="20"/>
    </location>
</feature>
<reference evidence="7 8" key="1">
    <citation type="submission" date="2024-02" db="EMBL/GenBank/DDBJ databases">
        <authorList>
            <person name="Chen Y."/>
            <person name="Shah S."/>
            <person name="Dougan E. K."/>
            <person name="Thang M."/>
            <person name="Chan C."/>
        </authorList>
    </citation>
    <scope>NUCLEOTIDE SEQUENCE [LARGE SCALE GENOMIC DNA]</scope>
</reference>